<sequence>MSLKKIAKEELLEMSFIEIAHEILVDKKQACSFNDLLKEIGNILELSESEVRSRMVQFYTDLNIDGRFMALGENRWGLRAWYPVDQIEEETVPTIKTRKKKAKKAVDGDEEDFEDLDEEELDYDELDDVDEEDLSDDDDEDFDDDDEDLDDDLEIEDDEYDLDDDEEDEDDDEEDEEQK</sequence>
<feature type="region of interest" description="Disordered" evidence="7">
    <location>
        <begin position="92"/>
        <end position="179"/>
    </location>
</feature>
<accession>A0ABS2NBI8</accession>
<evidence type="ECO:0000313" key="9">
    <source>
        <dbReference type="EMBL" id="MBM7585227.1"/>
    </source>
</evidence>
<evidence type="ECO:0000259" key="8">
    <source>
        <dbReference type="PROSITE" id="PS51913"/>
    </source>
</evidence>
<organism evidence="9 10">
    <name type="scientific">Rossellomorea pakistanensis</name>
    <dbReference type="NCBI Taxonomy" id="992288"/>
    <lineage>
        <taxon>Bacteria</taxon>
        <taxon>Bacillati</taxon>
        <taxon>Bacillota</taxon>
        <taxon>Bacilli</taxon>
        <taxon>Bacillales</taxon>
        <taxon>Bacillaceae</taxon>
        <taxon>Rossellomorea</taxon>
    </lineage>
</organism>
<dbReference type="RefSeq" id="WP_205170699.1">
    <property type="nucleotide sequence ID" value="NZ_JAFBDZ010000002.1"/>
</dbReference>
<evidence type="ECO:0000256" key="1">
    <source>
        <dbReference type="ARBA" id="ARBA00009828"/>
    </source>
</evidence>
<dbReference type="GO" id="GO:0000428">
    <property type="term" value="C:DNA-directed RNA polymerase complex"/>
    <property type="evidence" value="ECO:0007669"/>
    <property type="project" value="UniProtKB-KW"/>
</dbReference>
<dbReference type="InterPro" id="IPR029757">
    <property type="entry name" value="RpoE"/>
</dbReference>
<feature type="compositionally biased region" description="Acidic residues" evidence="7">
    <location>
        <begin position="108"/>
        <end position="179"/>
    </location>
</feature>
<evidence type="ECO:0000256" key="2">
    <source>
        <dbReference type="ARBA" id="ARBA00022478"/>
    </source>
</evidence>
<comment type="caution">
    <text evidence="9">The sequence shown here is derived from an EMBL/GenBank/DDBJ whole genome shotgun (WGS) entry which is preliminary data.</text>
</comment>
<keyword evidence="5 6" id="KW-0804">Transcription</keyword>
<protein>
    <recommendedName>
        <fullName evidence="6">Probable DNA-directed RNA polymerase subunit delta</fullName>
    </recommendedName>
    <alternativeName>
        <fullName evidence="6">RNAP delta factor</fullName>
    </alternativeName>
</protein>
<evidence type="ECO:0000256" key="4">
    <source>
        <dbReference type="ARBA" id="ARBA00022695"/>
    </source>
</evidence>
<evidence type="ECO:0000256" key="3">
    <source>
        <dbReference type="ARBA" id="ARBA00022679"/>
    </source>
</evidence>
<comment type="function">
    <text evidence="6">Participates in both the initiation and recycling phases of transcription. In the presence of the delta subunit, RNAP displays an increased specificity of transcription, a decreased affinity for nucleic acids, and an increased efficiency of RNA synthesis because of enhanced recycling.</text>
</comment>
<proteinExistence type="inferred from homology"/>
<keyword evidence="10" id="KW-1185">Reference proteome</keyword>
<evidence type="ECO:0000313" key="10">
    <source>
        <dbReference type="Proteomes" id="UP001646157"/>
    </source>
</evidence>
<dbReference type="Pfam" id="PF05066">
    <property type="entry name" value="HARE-HTH"/>
    <property type="match status" value="1"/>
</dbReference>
<reference evidence="9 10" key="1">
    <citation type="submission" date="2021-01" db="EMBL/GenBank/DDBJ databases">
        <title>Genomic Encyclopedia of Type Strains, Phase IV (KMG-IV): sequencing the most valuable type-strain genomes for metagenomic binning, comparative biology and taxonomic classification.</title>
        <authorList>
            <person name="Goeker M."/>
        </authorList>
    </citation>
    <scope>NUCLEOTIDE SEQUENCE [LARGE SCALE GENOMIC DNA]</scope>
    <source>
        <strain evidence="9 10">DSM 24834</strain>
    </source>
</reference>
<evidence type="ECO:0000256" key="5">
    <source>
        <dbReference type="ARBA" id="ARBA00023163"/>
    </source>
</evidence>
<comment type="similarity">
    <text evidence="1 6">Belongs to the RpoE family.</text>
</comment>
<comment type="subunit">
    <text evidence="6">RNAP is composed of a core of 2 alpha, a beta and a beta' subunits. The core is associated with a delta subunit and one of several sigma factors.</text>
</comment>
<feature type="domain" description="HTH HARE-type" evidence="8">
    <location>
        <begin position="14"/>
        <end position="81"/>
    </location>
</feature>
<dbReference type="Proteomes" id="UP001646157">
    <property type="component" value="Unassembled WGS sequence"/>
</dbReference>
<keyword evidence="3 6" id="KW-0808">Transferase</keyword>
<dbReference type="InterPro" id="IPR007759">
    <property type="entry name" value="Asxl_HARE-HTH"/>
</dbReference>
<dbReference type="Gene3D" id="1.10.10.1250">
    <property type="entry name" value="RNA polymerase, subunit delta, N-terminal domain"/>
    <property type="match status" value="1"/>
</dbReference>
<keyword evidence="4 6" id="KW-0548">Nucleotidyltransferase</keyword>
<dbReference type="EMBL" id="JAFBDZ010000002">
    <property type="protein sequence ID" value="MBM7585227.1"/>
    <property type="molecule type" value="Genomic_DNA"/>
</dbReference>
<dbReference type="NCBIfam" id="TIGR04567">
    <property type="entry name" value="RNAP_delt_lowGC"/>
    <property type="match status" value="1"/>
</dbReference>
<keyword evidence="2 6" id="KW-0240">DNA-directed RNA polymerase</keyword>
<dbReference type="InterPro" id="IPR038087">
    <property type="entry name" value="RNAP_delta_N_dom_sf"/>
</dbReference>
<name>A0ABS2NBI8_9BACI</name>
<gene>
    <name evidence="6" type="primary">rpoE</name>
    <name evidence="9" type="ORF">JOC86_001769</name>
</gene>
<dbReference type="HAMAP" id="MF_00357">
    <property type="entry name" value="RNApol_bact_RpoE"/>
    <property type="match status" value="1"/>
</dbReference>
<evidence type="ECO:0000256" key="7">
    <source>
        <dbReference type="SAM" id="MobiDB-lite"/>
    </source>
</evidence>
<evidence type="ECO:0000256" key="6">
    <source>
        <dbReference type="HAMAP-Rule" id="MF_00357"/>
    </source>
</evidence>
<dbReference type="PROSITE" id="PS51913">
    <property type="entry name" value="HTH_HARE"/>
    <property type="match status" value="1"/>
</dbReference>